<feature type="transmembrane region" description="Helical" evidence="1">
    <location>
        <begin position="24"/>
        <end position="46"/>
    </location>
</feature>
<evidence type="ECO:0000313" key="3">
    <source>
        <dbReference type="Proteomes" id="UP000007013"/>
    </source>
</evidence>
<feature type="transmembrane region" description="Helical" evidence="1">
    <location>
        <begin position="363"/>
        <end position="381"/>
    </location>
</feature>
<keyword evidence="1" id="KW-1133">Transmembrane helix</keyword>
<feature type="transmembrane region" description="Helical" evidence="1">
    <location>
        <begin position="58"/>
        <end position="78"/>
    </location>
</feature>
<keyword evidence="1" id="KW-0812">Transmembrane</keyword>
<gene>
    <name evidence="2" type="ordered locus">Oter_0901</name>
</gene>
<feature type="transmembrane region" description="Helical" evidence="1">
    <location>
        <begin position="146"/>
        <end position="171"/>
    </location>
</feature>
<dbReference type="eggNOG" id="COG3278">
    <property type="taxonomic scope" value="Bacteria"/>
</dbReference>
<dbReference type="STRING" id="452637.Oter_0901"/>
<name>B1ZWR2_OPITP</name>
<reference evidence="2 3" key="1">
    <citation type="journal article" date="2011" name="J. Bacteriol.">
        <title>Genome sequence of the verrucomicrobium Opitutus terrae PB90-1, an abundant inhabitant of rice paddy soil ecosystems.</title>
        <authorList>
            <person name="van Passel M.W."/>
            <person name="Kant R."/>
            <person name="Palva A."/>
            <person name="Copeland A."/>
            <person name="Lucas S."/>
            <person name="Lapidus A."/>
            <person name="Glavina del Rio T."/>
            <person name="Pitluck S."/>
            <person name="Goltsman E."/>
            <person name="Clum A."/>
            <person name="Sun H."/>
            <person name="Schmutz J."/>
            <person name="Larimer F.W."/>
            <person name="Land M.L."/>
            <person name="Hauser L."/>
            <person name="Kyrpides N."/>
            <person name="Mikhailova N."/>
            <person name="Richardson P.P."/>
            <person name="Janssen P.H."/>
            <person name="de Vos W.M."/>
            <person name="Smidt H."/>
        </authorList>
    </citation>
    <scope>NUCLEOTIDE SEQUENCE [LARGE SCALE GENOMIC DNA]</scope>
    <source>
        <strain evidence="3">DSM 11246 / JCM 15787 / PB90-1</strain>
    </source>
</reference>
<sequence length="408" mass="42314">MGAGWLLAAPGTLALPHLHPHVIALTHVWLLGALATICFGAVYQLLPVLANTAFTGRLAAWVHLGVHLVGTTIMVVAFRTGELGIVAAGGTLVATGVGLFALNVARTLRAANRLDPILIAFGCSAAWLVVTVIAGVLLAANLRFGWWPMNVLGLLRAHAHLGVVGFFVTLLQGAMFRLVPMFTLATVDTTHRIGWALALSQTGLLVLATSLAWAAAAGTFAGATLLLVSFALSGRELQRIYATRRKRVIEPGLRGFFAGLSLLMVAGLAGAALACGVGDLQAALGYGVLAILGGLLASVQGMLCKIVPFLVWMRVYGPRVGRQVTPQAGTLGRANLERLWVWLHVSGALLLAVGAGVAHVGVLALGATLFAAGQIALLVSLGTTARHVWRPVTAPVAPAAAQPVKTFV</sequence>
<feature type="transmembrane region" description="Helical" evidence="1">
    <location>
        <begin position="286"/>
        <end position="312"/>
    </location>
</feature>
<feature type="transmembrane region" description="Helical" evidence="1">
    <location>
        <begin position="339"/>
        <end position="357"/>
    </location>
</feature>
<feature type="transmembrane region" description="Helical" evidence="1">
    <location>
        <begin position="204"/>
        <end position="232"/>
    </location>
</feature>
<evidence type="ECO:0000313" key="2">
    <source>
        <dbReference type="EMBL" id="ACB74189.1"/>
    </source>
</evidence>
<organism evidence="2 3">
    <name type="scientific">Opitutus terrae (strain DSM 11246 / JCM 15787 / PB90-1)</name>
    <dbReference type="NCBI Taxonomy" id="452637"/>
    <lineage>
        <taxon>Bacteria</taxon>
        <taxon>Pseudomonadati</taxon>
        <taxon>Verrucomicrobiota</taxon>
        <taxon>Opitutia</taxon>
        <taxon>Opitutales</taxon>
        <taxon>Opitutaceae</taxon>
        <taxon>Opitutus</taxon>
    </lineage>
</organism>
<feature type="transmembrane region" description="Helical" evidence="1">
    <location>
        <begin position="84"/>
        <end position="105"/>
    </location>
</feature>
<dbReference type="EMBL" id="CP001032">
    <property type="protein sequence ID" value="ACB74189.1"/>
    <property type="molecule type" value="Genomic_DNA"/>
</dbReference>
<dbReference type="HOGENOM" id="CLU_034656_0_0_0"/>
<dbReference type="KEGG" id="ote:Oter_0901"/>
<feature type="transmembrane region" description="Helical" evidence="1">
    <location>
        <begin position="253"/>
        <end position="274"/>
    </location>
</feature>
<feature type="transmembrane region" description="Helical" evidence="1">
    <location>
        <begin position="117"/>
        <end position="140"/>
    </location>
</feature>
<evidence type="ECO:0000256" key="1">
    <source>
        <dbReference type="SAM" id="Phobius"/>
    </source>
</evidence>
<keyword evidence="3" id="KW-1185">Reference proteome</keyword>
<proteinExistence type="predicted"/>
<dbReference type="Proteomes" id="UP000007013">
    <property type="component" value="Chromosome"/>
</dbReference>
<dbReference type="AlphaFoldDB" id="B1ZWR2"/>
<protein>
    <submittedName>
        <fullName evidence="2">Uncharacterized protein</fullName>
    </submittedName>
</protein>
<accession>B1ZWR2</accession>
<keyword evidence="1" id="KW-0472">Membrane</keyword>